<accession>A0A3B1CTZ6</accession>
<evidence type="ECO:0000313" key="3">
    <source>
        <dbReference type="EMBL" id="VAX31852.1"/>
    </source>
</evidence>
<keyword evidence="1" id="KW-0812">Transmembrane</keyword>
<gene>
    <name evidence="3" type="ORF">MNBD_NITROSPIRAE01-1362</name>
</gene>
<evidence type="ECO:0000259" key="2">
    <source>
        <dbReference type="Pfam" id="PF11845"/>
    </source>
</evidence>
<keyword evidence="3" id="KW-0456">Lyase</keyword>
<evidence type="ECO:0000256" key="1">
    <source>
        <dbReference type="SAM" id="Phobius"/>
    </source>
</evidence>
<feature type="domain" description="Tll0287-like" evidence="2">
    <location>
        <begin position="92"/>
        <end position="198"/>
    </location>
</feature>
<organism evidence="3">
    <name type="scientific">hydrothermal vent metagenome</name>
    <dbReference type="NCBI Taxonomy" id="652676"/>
    <lineage>
        <taxon>unclassified sequences</taxon>
        <taxon>metagenomes</taxon>
        <taxon>ecological metagenomes</taxon>
    </lineage>
</organism>
<dbReference type="AlphaFoldDB" id="A0A3B1CTZ6"/>
<keyword evidence="1" id="KW-0472">Membrane</keyword>
<proteinExistence type="predicted"/>
<keyword evidence="1" id="KW-1133">Transmembrane helix</keyword>
<reference evidence="3" key="1">
    <citation type="submission" date="2018-06" db="EMBL/GenBank/DDBJ databases">
        <authorList>
            <person name="Zhirakovskaya E."/>
        </authorList>
    </citation>
    <scope>NUCLEOTIDE SEQUENCE</scope>
</reference>
<dbReference type="GO" id="GO:0004016">
    <property type="term" value="F:adenylate cyclase activity"/>
    <property type="evidence" value="ECO:0007669"/>
    <property type="project" value="UniProtKB-EC"/>
</dbReference>
<dbReference type="EMBL" id="UOGF01000079">
    <property type="protein sequence ID" value="VAX31852.1"/>
    <property type="molecule type" value="Genomic_DNA"/>
</dbReference>
<feature type="transmembrane region" description="Helical" evidence="1">
    <location>
        <begin position="15"/>
        <end position="37"/>
    </location>
</feature>
<name>A0A3B1CTZ6_9ZZZZ</name>
<dbReference type="EC" id="4.6.1.1" evidence="3"/>
<dbReference type="InterPro" id="IPR021796">
    <property type="entry name" value="Tll0287-like_dom"/>
</dbReference>
<dbReference type="Pfam" id="PF11845">
    <property type="entry name" value="Tll0287-like"/>
    <property type="match status" value="1"/>
</dbReference>
<sequence length="283" mass="32378">MSPSKEGTKTFPLKLHFLFGWLALIVYLFVSAPAPLYDDAQQQKIKHIPINQLFVLLQEENNTIRKLWTKEILGAGKKQGLKFSEDWQDRDVEAGPLPALFLREIATRLEKNALPLSLFLGSDAPINKANAFDAEQLEKFKRIKEDRKAQFFYAADIARHIGMFPDIASVSPCISCHNEHKDSPKTDWKLLDVMGATTWLYPKDTISITEALTILSVLREKFKETYAAYLTKVQSFSNPPKINEKWPREGYFLPTTEVFMHTFETEASMSTLLSLLQIAKHEQ</sequence>
<protein>
    <submittedName>
        <fullName evidence="3">Adenylate cyclase</fullName>
        <ecNumber evidence="3">4.6.1.1</ecNumber>
    </submittedName>
</protein>